<dbReference type="PANTHER" id="PTHR30472">
    <property type="entry name" value="FERRIC ENTEROBACTIN TRANSPORT SYSTEM PERMEASE PROTEIN"/>
    <property type="match status" value="1"/>
</dbReference>
<evidence type="ECO:0000256" key="4">
    <source>
        <dbReference type="ARBA" id="ARBA00022475"/>
    </source>
</evidence>
<dbReference type="AlphaFoldDB" id="A0AAJ5VQI2"/>
<comment type="subcellular location">
    <subcellularLocation>
        <location evidence="1">Cell membrane</location>
        <topology evidence="1">Multi-pass membrane protein</topology>
    </subcellularLocation>
</comment>
<accession>A0AAJ5VQI2</accession>
<feature type="transmembrane region" description="Helical" evidence="8">
    <location>
        <begin position="315"/>
        <end position="338"/>
    </location>
</feature>
<evidence type="ECO:0000256" key="5">
    <source>
        <dbReference type="ARBA" id="ARBA00022692"/>
    </source>
</evidence>
<keyword evidence="6 8" id="KW-1133">Transmembrane helix</keyword>
<dbReference type="PANTHER" id="PTHR30472:SF37">
    <property type="entry name" value="FE(3+) DICITRATE TRANSPORT SYSTEM PERMEASE PROTEIN FECD-RELATED"/>
    <property type="match status" value="1"/>
</dbReference>
<sequence length="350" mass="36045">MSAVVVLRLGRHVSLPVSRRFLLVAPALAIGLLVSMFGALNLGSMQTSLADALAALFTAPDALGDSARSVALFRMPRILVAVLAGAMLAASGYLLQVVSRNGLADPGILGLSSGATVVVMGASFLYPTIPVEHLGFLALAGSLGTALLVLGLGRNMLSGGGIILVGLSINIVLGALIEVILVSGSAMQFSRLVTWSRGTLSTVDGADLRLVLQWFVVLVPALLLSSRMLAPLLLGEEAARALGVRALAIHAFYVLLAAAFAAPVVAACGPVAFVGLMSSYIARRVVGDRPTEVVVTAMLAGGLILLWADTLGRTLFAPIIISAGVMVSVVGVLTFILAARLGQRFTSRET</sequence>
<evidence type="ECO:0000256" key="2">
    <source>
        <dbReference type="ARBA" id="ARBA00007935"/>
    </source>
</evidence>
<dbReference type="Proteomes" id="UP001217476">
    <property type="component" value="Chromosome"/>
</dbReference>
<dbReference type="GO" id="GO:0022857">
    <property type="term" value="F:transmembrane transporter activity"/>
    <property type="evidence" value="ECO:0007669"/>
    <property type="project" value="InterPro"/>
</dbReference>
<feature type="transmembrane region" description="Helical" evidence="8">
    <location>
        <begin position="293"/>
        <end position="309"/>
    </location>
</feature>
<name>A0AAJ5VQI2_9HYPH</name>
<dbReference type="InterPro" id="IPR037294">
    <property type="entry name" value="ABC_BtuC-like"/>
</dbReference>
<dbReference type="GO" id="GO:0005886">
    <property type="term" value="C:plasma membrane"/>
    <property type="evidence" value="ECO:0007669"/>
    <property type="project" value="UniProtKB-SubCell"/>
</dbReference>
<evidence type="ECO:0000256" key="1">
    <source>
        <dbReference type="ARBA" id="ARBA00004651"/>
    </source>
</evidence>
<gene>
    <name evidence="9" type="ORF">P0Y65_11785</name>
</gene>
<proteinExistence type="inferred from homology"/>
<feature type="transmembrane region" description="Helical" evidence="8">
    <location>
        <begin position="164"/>
        <end position="190"/>
    </location>
</feature>
<keyword evidence="7 8" id="KW-0472">Membrane</keyword>
<evidence type="ECO:0000256" key="8">
    <source>
        <dbReference type="SAM" id="Phobius"/>
    </source>
</evidence>
<feature type="transmembrane region" description="Helical" evidence="8">
    <location>
        <begin position="21"/>
        <end position="40"/>
    </location>
</feature>
<evidence type="ECO:0000256" key="3">
    <source>
        <dbReference type="ARBA" id="ARBA00022448"/>
    </source>
</evidence>
<feature type="transmembrane region" description="Helical" evidence="8">
    <location>
        <begin position="133"/>
        <end position="152"/>
    </location>
</feature>
<organism evidence="9 10">
    <name type="scientific">Candidatus Devosia phytovorans</name>
    <dbReference type="NCBI Taxonomy" id="3121372"/>
    <lineage>
        <taxon>Bacteria</taxon>
        <taxon>Pseudomonadati</taxon>
        <taxon>Pseudomonadota</taxon>
        <taxon>Alphaproteobacteria</taxon>
        <taxon>Hyphomicrobiales</taxon>
        <taxon>Devosiaceae</taxon>
        <taxon>Devosia</taxon>
    </lineage>
</organism>
<dbReference type="Pfam" id="PF01032">
    <property type="entry name" value="FecCD"/>
    <property type="match status" value="1"/>
</dbReference>
<feature type="transmembrane region" description="Helical" evidence="8">
    <location>
        <begin position="210"/>
        <end position="230"/>
    </location>
</feature>
<dbReference type="EMBL" id="CP119312">
    <property type="protein sequence ID" value="WEK02891.1"/>
    <property type="molecule type" value="Genomic_DNA"/>
</dbReference>
<keyword evidence="3" id="KW-0813">Transport</keyword>
<evidence type="ECO:0000313" key="10">
    <source>
        <dbReference type="Proteomes" id="UP001217476"/>
    </source>
</evidence>
<reference evidence="9" key="1">
    <citation type="submission" date="2023-03" db="EMBL/GenBank/DDBJ databases">
        <title>Andean soil-derived lignocellulolytic bacterial consortium as a source of novel taxa and putative plastic-active enzymes.</title>
        <authorList>
            <person name="Diaz-Garcia L."/>
            <person name="Chuvochina M."/>
            <person name="Feuerriegel G."/>
            <person name="Bunk B."/>
            <person name="Sproer C."/>
            <person name="Streit W.R."/>
            <person name="Rodriguez L.M."/>
            <person name="Overmann J."/>
            <person name="Jimenez D.J."/>
        </authorList>
    </citation>
    <scope>NUCLEOTIDE SEQUENCE</scope>
    <source>
        <strain evidence="9">MAG 4196</strain>
    </source>
</reference>
<comment type="similarity">
    <text evidence="2">Belongs to the binding-protein-dependent transport system permease family. FecCD subfamily.</text>
</comment>
<feature type="transmembrane region" description="Helical" evidence="8">
    <location>
        <begin position="264"/>
        <end position="281"/>
    </location>
</feature>
<protein>
    <submittedName>
        <fullName evidence="9">Iron ABC transporter permease</fullName>
    </submittedName>
</protein>
<keyword evidence="5 8" id="KW-0812">Transmembrane</keyword>
<keyword evidence="4" id="KW-1003">Cell membrane</keyword>
<feature type="transmembrane region" description="Helical" evidence="8">
    <location>
        <begin position="107"/>
        <end position="127"/>
    </location>
</feature>
<evidence type="ECO:0000256" key="7">
    <source>
        <dbReference type="ARBA" id="ARBA00023136"/>
    </source>
</evidence>
<feature type="transmembrane region" description="Helical" evidence="8">
    <location>
        <begin position="78"/>
        <end position="95"/>
    </location>
</feature>
<evidence type="ECO:0000256" key="6">
    <source>
        <dbReference type="ARBA" id="ARBA00022989"/>
    </source>
</evidence>
<dbReference type="Gene3D" id="1.10.3470.10">
    <property type="entry name" value="ABC transporter involved in vitamin B12 uptake, BtuC"/>
    <property type="match status" value="1"/>
</dbReference>
<dbReference type="GO" id="GO:0033214">
    <property type="term" value="P:siderophore-iron import into cell"/>
    <property type="evidence" value="ECO:0007669"/>
    <property type="project" value="TreeGrafter"/>
</dbReference>
<dbReference type="SUPFAM" id="SSF81345">
    <property type="entry name" value="ABC transporter involved in vitamin B12 uptake, BtuC"/>
    <property type="match status" value="1"/>
</dbReference>
<evidence type="ECO:0000313" key="9">
    <source>
        <dbReference type="EMBL" id="WEK02891.1"/>
    </source>
</evidence>
<dbReference type="InterPro" id="IPR000522">
    <property type="entry name" value="ABC_transptr_permease_BtuC"/>
</dbReference>
<dbReference type="CDD" id="cd06550">
    <property type="entry name" value="TM_ABC_iron-siderophores_like"/>
    <property type="match status" value="1"/>
</dbReference>